<evidence type="ECO:0000256" key="4">
    <source>
        <dbReference type="ARBA" id="ARBA00022695"/>
    </source>
</evidence>
<dbReference type="HAMAP" id="MF_01263">
    <property type="entry name" value="CCA_bact_type3"/>
    <property type="match status" value="1"/>
</dbReference>
<dbReference type="SUPFAM" id="SSF81301">
    <property type="entry name" value="Nucleotidyltransferase"/>
    <property type="match status" value="1"/>
</dbReference>
<feature type="binding site" evidence="11">
    <location>
        <position position="45"/>
    </location>
    <ligand>
        <name>Mg(2+)</name>
        <dbReference type="ChEBI" id="CHEBI:18420"/>
    </ligand>
</feature>
<dbReference type="RefSeq" id="WP_126779855.1">
    <property type="nucleotide sequence ID" value="NZ_NGJU01000010.1"/>
</dbReference>
<protein>
    <recommendedName>
        <fullName evidence="11">CCA-adding enzyme</fullName>
        <ecNumber evidence="11">2.7.7.72</ecNumber>
    </recommendedName>
    <alternativeName>
        <fullName evidence="11">CCA tRNA nucleotidyltransferase</fullName>
    </alternativeName>
    <alternativeName>
        <fullName evidence="11">tRNA CCA-pyrophosphorylase</fullName>
    </alternativeName>
    <alternativeName>
        <fullName evidence="11">tRNA adenylyl-/cytidylyl- transferase</fullName>
    </alternativeName>
    <alternativeName>
        <fullName evidence="11">tRNA nucleotidyltransferase</fullName>
    </alternativeName>
    <alternativeName>
        <fullName evidence="11">tRNA-NT</fullName>
    </alternativeName>
</protein>
<evidence type="ECO:0000256" key="9">
    <source>
        <dbReference type="ARBA" id="ARBA00022842"/>
    </source>
</evidence>
<dbReference type="EMBL" id="NGJU01000010">
    <property type="protein sequence ID" value="RST95481.1"/>
    <property type="molecule type" value="Genomic_DNA"/>
</dbReference>
<dbReference type="InterPro" id="IPR050264">
    <property type="entry name" value="Bact_CCA-adding_enz_type3_sf"/>
</dbReference>
<dbReference type="OrthoDB" id="9805698at2"/>
<dbReference type="InterPro" id="IPR032828">
    <property type="entry name" value="PolyA_RNA-bd"/>
</dbReference>
<feature type="binding site" evidence="11">
    <location>
        <position position="168"/>
    </location>
    <ligand>
        <name>CTP</name>
        <dbReference type="ChEBI" id="CHEBI:37563"/>
    </ligand>
</feature>
<evidence type="ECO:0000256" key="1">
    <source>
        <dbReference type="ARBA" id="ARBA00001946"/>
    </source>
</evidence>
<dbReference type="GO" id="GO:0005524">
    <property type="term" value="F:ATP binding"/>
    <property type="evidence" value="ECO:0007669"/>
    <property type="project" value="UniProtKB-UniRule"/>
</dbReference>
<feature type="domain" description="tRNA nucleotidyltransferase/poly(A) polymerase RNA and SrmB- binding" evidence="13">
    <location>
        <begin position="174"/>
        <end position="233"/>
    </location>
</feature>
<evidence type="ECO:0000313" key="15">
    <source>
        <dbReference type="EMBL" id="RST95481.1"/>
    </source>
</evidence>
<evidence type="ECO:0000256" key="10">
    <source>
        <dbReference type="ARBA" id="ARBA00022884"/>
    </source>
</evidence>
<evidence type="ECO:0000256" key="3">
    <source>
        <dbReference type="ARBA" id="ARBA00022694"/>
    </source>
</evidence>
<comment type="subunit">
    <text evidence="11">Homodimer.</text>
</comment>
<evidence type="ECO:0000313" key="16">
    <source>
        <dbReference type="Proteomes" id="UP000287239"/>
    </source>
</evidence>
<dbReference type="InterPro" id="IPR023068">
    <property type="entry name" value="CCA-adding_enz_firmicutes"/>
</dbReference>
<dbReference type="SUPFAM" id="SSF81891">
    <property type="entry name" value="Poly A polymerase C-terminal region-like"/>
    <property type="match status" value="1"/>
</dbReference>
<evidence type="ECO:0000256" key="5">
    <source>
        <dbReference type="ARBA" id="ARBA00022723"/>
    </source>
</evidence>
<dbReference type="Gene3D" id="3.30.460.10">
    <property type="entry name" value="Beta Polymerase, domain 2"/>
    <property type="match status" value="1"/>
</dbReference>
<comment type="miscellaneous">
    <text evidence="11">A single active site specifically recognizes both ATP and CTP and is responsible for their addition.</text>
</comment>
<keyword evidence="16" id="KW-1185">Reference proteome</keyword>
<name>A0A429ZP71_9ENTE</name>
<feature type="binding site" evidence="11">
    <location>
        <position position="165"/>
    </location>
    <ligand>
        <name>CTP</name>
        <dbReference type="ChEBI" id="CHEBI:37563"/>
    </ligand>
</feature>
<feature type="binding site" evidence="11">
    <location>
        <position position="159"/>
    </location>
    <ligand>
        <name>CTP</name>
        <dbReference type="ChEBI" id="CHEBI:37563"/>
    </ligand>
</feature>
<keyword evidence="9 11" id="KW-0460">Magnesium</keyword>
<gene>
    <name evidence="11" type="primary">cca</name>
    <name evidence="15" type="ORF">CBF35_07935</name>
</gene>
<keyword evidence="4 11" id="KW-0548">Nucleotidyltransferase</keyword>
<dbReference type="GO" id="GO:0001680">
    <property type="term" value="P:tRNA 3'-terminal CCA addition"/>
    <property type="evidence" value="ECO:0007669"/>
    <property type="project" value="UniProtKB-UniRule"/>
</dbReference>
<evidence type="ECO:0000256" key="6">
    <source>
        <dbReference type="ARBA" id="ARBA00022741"/>
    </source>
</evidence>
<feature type="binding site" evidence="11">
    <location>
        <position position="35"/>
    </location>
    <ligand>
        <name>ATP</name>
        <dbReference type="ChEBI" id="CHEBI:30616"/>
    </ligand>
</feature>
<keyword evidence="10 11" id="KW-0694">RNA-binding</keyword>
<feature type="binding site" evidence="11">
    <location>
        <position position="162"/>
    </location>
    <ligand>
        <name>ATP</name>
        <dbReference type="ChEBI" id="CHEBI:30616"/>
    </ligand>
</feature>
<dbReference type="GO" id="GO:0042245">
    <property type="term" value="P:RNA repair"/>
    <property type="evidence" value="ECO:0007669"/>
    <property type="project" value="UniProtKB-KW"/>
</dbReference>
<feature type="binding site" evidence="11">
    <location>
        <position position="162"/>
    </location>
    <ligand>
        <name>CTP</name>
        <dbReference type="ChEBI" id="CHEBI:37563"/>
    </ligand>
</feature>
<evidence type="ECO:0000256" key="7">
    <source>
        <dbReference type="ARBA" id="ARBA00022800"/>
    </source>
</evidence>
<accession>A0A429ZP71</accession>
<dbReference type="Pfam" id="PF13735">
    <property type="entry name" value="tRNA_NucTran2_2"/>
    <property type="match status" value="1"/>
</dbReference>
<comment type="cofactor">
    <cofactor evidence="1 11">
        <name>Mg(2+)</name>
        <dbReference type="ChEBI" id="CHEBI:18420"/>
    </cofactor>
</comment>
<keyword evidence="6 11" id="KW-0547">Nucleotide-binding</keyword>
<proteinExistence type="inferred from homology"/>
<reference evidence="15 16" key="1">
    <citation type="submission" date="2017-05" db="EMBL/GenBank/DDBJ databases">
        <title>Vagococcus spp. assemblies.</title>
        <authorList>
            <person name="Gulvik C.A."/>
        </authorList>
    </citation>
    <scope>NUCLEOTIDE SEQUENCE [LARGE SCALE GENOMIC DNA]</scope>
    <source>
        <strain evidence="15 16">NCFB 2777</strain>
    </source>
</reference>
<evidence type="ECO:0000259" key="14">
    <source>
        <dbReference type="Pfam" id="PF13735"/>
    </source>
</evidence>
<dbReference type="EC" id="2.7.7.72" evidence="11"/>
<dbReference type="Gene3D" id="1.20.58.560">
    <property type="match status" value="1"/>
</dbReference>
<evidence type="ECO:0000256" key="2">
    <source>
        <dbReference type="ARBA" id="ARBA00022679"/>
    </source>
</evidence>
<dbReference type="GO" id="GO:0004810">
    <property type="term" value="F:CCA tRNA nucleotidyltransferase activity"/>
    <property type="evidence" value="ECO:0007669"/>
    <property type="project" value="UniProtKB-UniRule"/>
</dbReference>
<feature type="domain" description="CCA-adding enzyme C-terminal" evidence="14">
    <location>
        <begin position="249"/>
        <end position="394"/>
    </location>
</feature>
<feature type="binding site" evidence="11">
    <location>
        <position position="32"/>
    </location>
    <ligand>
        <name>CTP</name>
        <dbReference type="ChEBI" id="CHEBI:37563"/>
    </ligand>
</feature>
<comment type="function">
    <text evidence="11">Catalyzes the addition and repair of the essential 3'-terminal CCA sequence in tRNAs without using a nucleic acid template. Adds these three nucleotides in the order of C, C, and A to the tRNA nucleotide-73, using CTP and ATP as substrates and producing inorganic pyrophosphate. tRNA 3'-terminal CCA addition is required both for tRNA processing and repair. Also involved in tRNA surveillance by mediating tandem CCA addition to generate a CCACCA at the 3' terminus of unstable tRNAs. While stable tRNAs receive only 3'-terminal CCA, unstable tRNAs are marked with CCACCA and rapidly degraded.</text>
</comment>
<comment type="caution">
    <text evidence="15">The sequence shown here is derived from an EMBL/GenBank/DDBJ whole genome shotgun (WGS) entry which is preliminary data.</text>
</comment>
<keyword evidence="2 11" id="KW-0808">Transferase</keyword>
<dbReference type="GO" id="GO:0000287">
    <property type="term" value="F:magnesium ion binding"/>
    <property type="evidence" value="ECO:0007669"/>
    <property type="project" value="UniProtKB-UniRule"/>
</dbReference>
<keyword evidence="5 11" id="KW-0479">Metal-binding</keyword>
<dbReference type="Pfam" id="PF01743">
    <property type="entry name" value="PolyA_pol"/>
    <property type="match status" value="1"/>
</dbReference>
<comment type="catalytic activity">
    <reaction evidence="11">
        <text>a tRNA precursor + 2 CTP + ATP = a tRNA with a 3' CCA end + 3 diphosphate</text>
        <dbReference type="Rhea" id="RHEA:14433"/>
        <dbReference type="Rhea" id="RHEA-COMP:10465"/>
        <dbReference type="Rhea" id="RHEA-COMP:10468"/>
        <dbReference type="ChEBI" id="CHEBI:30616"/>
        <dbReference type="ChEBI" id="CHEBI:33019"/>
        <dbReference type="ChEBI" id="CHEBI:37563"/>
        <dbReference type="ChEBI" id="CHEBI:74896"/>
        <dbReference type="ChEBI" id="CHEBI:83071"/>
        <dbReference type="EC" id="2.7.7.72"/>
    </reaction>
</comment>
<dbReference type="PANTHER" id="PTHR46173">
    <property type="entry name" value="CCA TRNA NUCLEOTIDYLTRANSFERASE 1, MITOCHONDRIAL"/>
    <property type="match status" value="1"/>
</dbReference>
<keyword evidence="7 11" id="KW-0692">RNA repair</keyword>
<dbReference type="GO" id="GO:0000049">
    <property type="term" value="F:tRNA binding"/>
    <property type="evidence" value="ECO:0007669"/>
    <property type="project" value="UniProtKB-UniRule"/>
</dbReference>
<dbReference type="Proteomes" id="UP000287239">
    <property type="component" value="Unassembled WGS sequence"/>
</dbReference>
<dbReference type="GeneID" id="98568295"/>
<dbReference type="Gene3D" id="1.10.246.80">
    <property type="match status" value="1"/>
</dbReference>
<evidence type="ECO:0000259" key="12">
    <source>
        <dbReference type="Pfam" id="PF01743"/>
    </source>
</evidence>
<feature type="binding site" evidence="11">
    <location>
        <position position="35"/>
    </location>
    <ligand>
        <name>CTP</name>
        <dbReference type="ChEBI" id="CHEBI:37563"/>
    </ligand>
</feature>
<dbReference type="Pfam" id="PF12627">
    <property type="entry name" value="PolyA_pol_RNAbd"/>
    <property type="match status" value="1"/>
</dbReference>
<organism evidence="15 16">
    <name type="scientific">Vagococcus salmoninarum</name>
    <dbReference type="NCBI Taxonomy" id="2739"/>
    <lineage>
        <taxon>Bacteria</taxon>
        <taxon>Bacillati</taxon>
        <taxon>Bacillota</taxon>
        <taxon>Bacilli</taxon>
        <taxon>Lactobacillales</taxon>
        <taxon>Enterococcaceae</taxon>
        <taxon>Vagococcus</taxon>
    </lineage>
</organism>
<feature type="binding site" evidence="11">
    <location>
        <position position="165"/>
    </location>
    <ligand>
        <name>ATP</name>
        <dbReference type="ChEBI" id="CHEBI:30616"/>
    </ligand>
</feature>
<evidence type="ECO:0000256" key="8">
    <source>
        <dbReference type="ARBA" id="ARBA00022840"/>
    </source>
</evidence>
<dbReference type="InterPro" id="IPR032810">
    <property type="entry name" value="CCA-adding_enz_C"/>
</dbReference>
<feature type="binding site" evidence="11">
    <location>
        <position position="159"/>
    </location>
    <ligand>
        <name>ATP</name>
        <dbReference type="ChEBI" id="CHEBI:30616"/>
    </ligand>
</feature>
<evidence type="ECO:0000259" key="13">
    <source>
        <dbReference type="Pfam" id="PF12627"/>
    </source>
</evidence>
<dbReference type="InterPro" id="IPR043519">
    <property type="entry name" value="NT_sf"/>
</dbReference>
<feature type="binding site" evidence="11">
    <location>
        <position position="47"/>
    </location>
    <ligand>
        <name>Mg(2+)</name>
        <dbReference type="ChEBI" id="CHEBI:18420"/>
    </ligand>
</feature>
<dbReference type="NCBIfam" id="NF009814">
    <property type="entry name" value="PRK13299.1"/>
    <property type="match status" value="1"/>
</dbReference>
<sequence length="405" mass="46262">MIKKDLPLEFMKAQPVIDALEQGGFEAYFVGGSVRDILLNQVIHDVDIATSAYPEEVKGLFQRTIDVGIDHGTVLVLYEEDQYEITTFRTESTYQDYRRPDSVTFVRSLAEDLKRRDFTINALAMNQQGEVIDLFDGMTDLANRLIRAVGLADERFNEDALRMMRGLRFASQLDFEIEKSTLAAITKHHALLGKISVERIQVEFVKMMLGKKRNRGLQAFIDTQCFRYCPELQDKQEGLAKLVALPAEQLSEEVLVWLLTVHCLELQQQEIKPFLTSWKNSNHMIKQVSLLHSGLAFRLTQDWSNQWLYDLGAENIQLLETALPYFNKKSKLAEALNRYEKLPIHKIQDIQLTGKDLLALIGQRPGPWVGQVLAVIQQQLLAGEVSNQPEELSQLALKVYQKLKA</sequence>
<feature type="binding site" evidence="11">
    <location>
        <position position="168"/>
    </location>
    <ligand>
        <name>ATP</name>
        <dbReference type="ChEBI" id="CHEBI:30616"/>
    </ligand>
</feature>
<dbReference type="Gene3D" id="1.10.110.30">
    <property type="match status" value="1"/>
</dbReference>
<feature type="binding site" evidence="11">
    <location>
        <position position="116"/>
    </location>
    <ligand>
        <name>CTP</name>
        <dbReference type="ChEBI" id="CHEBI:37563"/>
    </ligand>
</feature>
<keyword evidence="3 11" id="KW-0819">tRNA processing</keyword>
<feature type="binding site" evidence="11">
    <location>
        <position position="116"/>
    </location>
    <ligand>
        <name>ATP</name>
        <dbReference type="ChEBI" id="CHEBI:30616"/>
    </ligand>
</feature>
<comment type="catalytic activity">
    <reaction evidence="11">
        <text>a tRNA with a 3' CCA end + 2 CTP + ATP = a tRNA with a 3' CCACCA end + 3 diphosphate</text>
        <dbReference type="Rhea" id="RHEA:76235"/>
        <dbReference type="Rhea" id="RHEA-COMP:10468"/>
        <dbReference type="Rhea" id="RHEA-COMP:18655"/>
        <dbReference type="ChEBI" id="CHEBI:30616"/>
        <dbReference type="ChEBI" id="CHEBI:33019"/>
        <dbReference type="ChEBI" id="CHEBI:37563"/>
        <dbReference type="ChEBI" id="CHEBI:83071"/>
        <dbReference type="ChEBI" id="CHEBI:195187"/>
    </reaction>
</comment>
<keyword evidence="8 11" id="KW-0067">ATP-binding</keyword>
<dbReference type="PANTHER" id="PTHR46173:SF1">
    <property type="entry name" value="CCA TRNA NUCLEOTIDYLTRANSFERASE 1, MITOCHONDRIAL"/>
    <property type="match status" value="1"/>
</dbReference>
<feature type="binding site" evidence="11">
    <location>
        <position position="32"/>
    </location>
    <ligand>
        <name>ATP</name>
        <dbReference type="ChEBI" id="CHEBI:30616"/>
    </ligand>
</feature>
<dbReference type="InterPro" id="IPR002646">
    <property type="entry name" value="PolA_pol_head_dom"/>
</dbReference>
<dbReference type="GO" id="GO:0160016">
    <property type="term" value="F:CCACCA tRNA nucleotidyltransferase activity"/>
    <property type="evidence" value="ECO:0007669"/>
    <property type="project" value="RHEA"/>
</dbReference>
<feature type="domain" description="Poly A polymerase head" evidence="12">
    <location>
        <begin position="27"/>
        <end position="147"/>
    </location>
</feature>
<dbReference type="CDD" id="cd05398">
    <property type="entry name" value="NT_ClassII-CCAase"/>
    <property type="match status" value="1"/>
</dbReference>
<dbReference type="AlphaFoldDB" id="A0A429ZP71"/>
<evidence type="ECO:0000256" key="11">
    <source>
        <dbReference type="HAMAP-Rule" id="MF_01263"/>
    </source>
</evidence>
<comment type="similarity">
    <text evidence="11">Belongs to the tRNA nucleotidyltransferase/poly(A) polymerase family. Bacterial CCA-adding enzyme type 3 subfamily.</text>
</comment>